<dbReference type="GO" id="GO:0004485">
    <property type="term" value="F:methylcrotonoyl-CoA carboxylase activity"/>
    <property type="evidence" value="ECO:0007669"/>
    <property type="project" value="UniProtKB-EC"/>
</dbReference>
<dbReference type="PROSITE" id="PS50968">
    <property type="entry name" value="BIOTINYL_LIPOYL"/>
    <property type="match status" value="1"/>
</dbReference>
<dbReference type="InterPro" id="IPR011764">
    <property type="entry name" value="Biotin_carboxylation_dom"/>
</dbReference>
<evidence type="ECO:0000259" key="6">
    <source>
        <dbReference type="PROSITE" id="PS50968"/>
    </source>
</evidence>
<dbReference type="PROSITE" id="PS50975">
    <property type="entry name" value="ATP_GRASP"/>
    <property type="match status" value="1"/>
</dbReference>
<feature type="domain" description="ATP-grasp" evidence="7">
    <location>
        <begin position="97"/>
        <end position="294"/>
    </location>
</feature>
<feature type="domain" description="Biotin carboxylation" evidence="8">
    <location>
        <begin position="1"/>
        <end position="423"/>
    </location>
</feature>
<dbReference type="GO" id="GO:0005524">
    <property type="term" value="F:ATP binding"/>
    <property type="evidence" value="ECO:0007669"/>
    <property type="project" value="UniProtKB-KW"/>
</dbReference>
<evidence type="ECO:0000256" key="5">
    <source>
        <dbReference type="ARBA" id="ARBA00023267"/>
    </source>
</evidence>
<dbReference type="Gene3D" id="2.40.50.100">
    <property type="match status" value="1"/>
</dbReference>
<dbReference type="EC" id="6.4.1.4" evidence="9"/>
<reference evidence="9" key="1">
    <citation type="submission" date="2018-06" db="EMBL/GenBank/DDBJ databases">
        <authorList>
            <person name="Zhirakovskaya E."/>
        </authorList>
    </citation>
    <scope>NUCLEOTIDE SEQUENCE</scope>
</reference>
<dbReference type="InterPro" id="IPR005482">
    <property type="entry name" value="Biotin_COase_C"/>
</dbReference>
<dbReference type="InterPro" id="IPR011054">
    <property type="entry name" value="Rudment_hybrid_motif"/>
</dbReference>
<dbReference type="Pfam" id="PF02786">
    <property type="entry name" value="CPSase_L_D2"/>
    <property type="match status" value="1"/>
</dbReference>
<dbReference type="InterPro" id="IPR005479">
    <property type="entry name" value="CPAse_ATP-bd"/>
</dbReference>
<evidence type="ECO:0000256" key="1">
    <source>
        <dbReference type="ARBA" id="ARBA00001953"/>
    </source>
</evidence>
<dbReference type="PROSITE" id="PS00867">
    <property type="entry name" value="CPSASE_2"/>
    <property type="match status" value="1"/>
</dbReference>
<evidence type="ECO:0000259" key="8">
    <source>
        <dbReference type="PROSITE" id="PS50979"/>
    </source>
</evidence>
<dbReference type="Pfam" id="PF00289">
    <property type="entry name" value="Biotin_carb_N"/>
    <property type="match status" value="1"/>
</dbReference>
<dbReference type="InterPro" id="IPR050856">
    <property type="entry name" value="Biotin_carboxylase_complex"/>
</dbReference>
<dbReference type="PROSITE" id="PS00188">
    <property type="entry name" value="BIOTIN"/>
    <property type="match status" value="1"/>
</dbReference>
<dbReference type="Pfam" id="PF02785">
    <property type="entry name" value="Biotin_carb_C"/>
    <property type="match status" value="1"/>
</dbReference>
<comment type="cofactor">
    <cofactor evidence="1">
        <name>biotin</name>
        <dbReference type="ChEBI" id="CHEBI:57586"/>
    </cofactor>
</comment>
<keyword evidence="2 9" id="KW-0436">Ligase</keyword>
<dbReference type="FunFam" id="2.40.50.100:FF:000003">
    <property type="entry name" value="Acetyl-CoA carboxylase biotin carboxyl carrier protein"/>
    <property type="match status" value="1"/>
</dbReference>
<dbReference type="SUPFAM" id="SSF52440">
    <property type="entry name" value="PreATP-grasp domain"/>
    <property type="match status" value="1"/>
</dbReference>
<dbReference type="InterPro" id="IPR016185">
    <property type="entry name" value="PreATP-grasp_dom_sf"/>
</dbReference>
<dbReference type="InterPro" id="IPR011761">
    <property type="entry name" value="ATP-grasp"/>
</dbReference>
<keyword evidence="3" id="KW-0547">Nucleotide-binding</keyword>
<dbReference type="SUPFAM" id="SSF51230">
    <property type="entry name" value="Single hybrid motif"/>
    <property type="match status" value="1"/>
</dbReference>
<feature type="domain" description="Lipoyl-binding" evidence="6">
    <location>
        <begin position="552"/>
        <end position="628"/>
    </location>
</feature>
<evidence type="ECO:0000313" key="9">
    <source>
        <dbReference type="EMBL" id="VAW33372.1"/>
    </source>
</evidence>
<dbReference type="SUPFAM" id="SSF51246">
    <property type="entry name" value="Rudiment single hybrid motif"/>
    <property type="match status" value="1"/>
</dbReference>
<evidence type="ECO:0000256" key="4">
    <source>
        <dbReference type="ARBA" id="ARBA00022840"/>
    </source>
</evidence>
<keyword evidence="5" id="KW-0092">Biotin</keyword>
<dbReference type="EMBL" id="UOEU01000445">
    <property type="protein sequence ID" value="VAW33372.1"/>
    <property type="molecule type" value="Genomic_DNA"/>
</dbReference>
<dbReference type="InterPro" id="IPR001882">
    <property type="entry name" value="Biotin_BS"/>
</dbReference>
<dbReference type="PROSITE" id="PS50979">
    <property type="entry name" value="BC"/>
    <property type="match status" value="1"/>
</dbReference>
<dbReference type="InterPro" id="IPR011053">
    <property type="entry name" value="Single_hybrid_motif"/>
</dbReference>
<dbReference type="FunFam" id="3.30.470.20:FF:000028">
    <property type="entry name" value="Methylcrotonoyl-CoA carboxylase subunit alpha, mitochondrial"/>
    <property type="match status" value="1"/>
</dbReference>
<evidence type="ECO:0000256" key="2">
    <source>
        <dbReference type="ARBA" id="ARBA00022598"/>
    </source>
</evidence>
<accession>A0A3B0V3N7</accession>
<name>A0A3B0V3N7_9ZZZZ</name>
<dbReference type="PANTHER" id="PTHR18866">
    <property type="entry name" value="CARBOXYLASE:PYRUVATE/ACETYL-COA/PROPIONYL-COA CARBOXYLASE"/>
    <property type="match status" value="1"/>
</dbReference>
<dbReference type="Gene3D" id="3.30.470.20">
    <property type="entry name" value="ATP-grasp fold, B domain"/>
    <property type="match status" value="1"/>
</dbReference>
<protein>
    <submittedName>
        <fullName evidence="9">Methylcrotonyl-CoA carboxylase biotin-containing subunit</fullName>
        <ecNumber evidence="9">6.4.1.4</ecNumber>
    </submittedName>
</protein>
<keyword evidence="4" id="KW-0067">ATP-binding</keyword>
<evidence type="ECO:0000256" key="3">
    <source>
        <dbReference type="ARBA" id="ARBA00022741"/>
    </source>
</evidence>
<dbReference type="SUPFAM" id="SSF56059">
    <property type="entry name" value="Glutathione synthetase ATP-binding domain-like"/>
    <property type="match status" value="1"/>
</dbReference>
<dbReference type="InterPro" id="IPR005481">
    <property type="entry name" value="BC-like_N"/>
</dbReference>
<proteinExistence type="predicted"/>
<organism evidence="9">
    <name type="scientific">hydrothermal vent metagenome</name>
    <dbReference type="NCBI Taxonomy" id="652676"/>
    <lineage>
        <taxon>unclassified sequences</taxon>
        <taxon>metagenomes</taxon>
        <taxon>ecological metagenomes</taxon>
    </lineage>
</organism>
<dbReference type="SMART" id="SM00878">
    <property type="entry name" value="Biotin_carb_C"/>
    <property type="match status" value="1"/>
</dbReference>
<sequence length="630" mass="67885">MGVRTVAVFSEADATAKHVQMADTAVLLGSLPATKSYLNQTAILEAARQTEVEAIHPGYGFLAENSDFARLCAEAGFLFVGPNPEAIRLMGNKRAAKDLMAAAGVPVLPGYAGEDQRNGRFQAEAEKMGLPIMVKAVAGGGGKGMRLVTALDQIPDALDAARREAAHAFGSDELLLERAVLQPRHVEIQIFGDQQGNLIHLGERDCSIQRRHQKVIEESPSPALTPELRRRMGETAVSAARAVNYDNAGTVEFLLDANGDFYFLEMNTRLQVEHPVTEMVIGLDLVAWQLAVAAGQPLPLSQDEIAFSGHAIEARVYAENPANDFLPVTGNVLLWRPPMGEGIRVDGGIQTGDVVSVHYDPMLAKIIAYGADRETAVRRLERALETAVLLGFRHNISYLLDIIRQPDFIAGSYSTHFLADNLANWRSPEKNVALALIAAALAQFYAQPQLPENSGYWRNNPNGPLCSQFLLGDAPSTILLQPIRFQSDQFEVTVGDGEPCDVVCEAQAGMDWRLLVNGRSHKLIIQQQGNDYWVQGEAGAVCATALPRFPRKTAVSATAGPLRAPMPGTVLAVLITVGQTVAAGDPLLKLEAMKMEHTIRAAAAGVVGEIFYQAGDAVPANAQLLNLELG</sequence>
<evidence type="ECO:0000259" key="7">
    <source>
        <dbReference type="PROSITE" id="PS50975"/>
    </source>
</evidence>
<gene>
    <name evidence="9" type="ORF">MNBD_CHLOROFLEXI01-941</name>
</gene>
<dbReference type="AlphaFoldDB" id="A0A3B0V3N7"/>
<dbReference type="Pfam" id="PF00364">
    <property type="entry name" value="Biotin_lipoyl"/>
    <property type="match status" value="1"/>
</dbReference>
<dbReference type="GO" id="GO:0046872">
    <property type="term" value="F:metal ion binding"/>
    <property type="evidence" value="ECO:0007669"/>
    <property type="project" value="InterPro"/>
</dbReference>
<dbReference type="PANTHER" id="PTHR18866:SF33">
    <property type="entry name" value="METHYLCROTONOYL-COA CARBOXYLASE SUBUNIT ALPHA, MITOCHONDRIAL-RELATED"/>
    <property type="match status" value="1"/>
</dbReference>
<dbReference type="InterPro" id="IPR000089">
    <property type="entry name" value="Biotin_lipoyl"/>
</dbReference>
<dbReference type="CDD" id="cd06850">
    <property type="entry name" value="biotinyl_domain"/>
    <property type="match status" value="1"/>
</dbReference>